<keyword evidence="1" id="KW-1133">Transmembrane helix</keyword>
<evidence type="ECO:0000256" key="1">
    <source>
        <dbReference type="SAM" id="Phobius"/>
    </source>
</evidence>
<evidence type="ECO:0000313" key="2">
    <source>
        <dbReference type="EMBL" id="VAW59032.1"/>
    </source>
</evidence>
<dbReference type="EMBL" id="UOFH01000049">
    <property type="protein sequence ID" value="VAW59032.1"/>
    <property type="molecule type" value="Genomic_DNA"/>
</dbReference>
<gene>
    <name evidence="2" type="ORF">MNBD_GAMMA08-796</name>
</gene>
<reference evidence="2" key="1">
    <citation type="submission" date="2018-06" db="EMBL/GenBank/DDBJ databases">
        <authorList>
            <person name="Zhirakovskaya E."/>
        </authorList>
    </citation>
    <scope>NUCLEOTIDE SEQUENCE</scope>
</reference>
<dbReference type="AlphaFoldDB" id="A0A3B0X6E5"/>
<keyword evidence="1" id="KW-0472">Membrane</keyword>
<organism evidence="2">
    <name type="scientific">hydrothermal vent metagenome</name>
    <dbReference type="NCBI Taxonomy" id="652676"/>
    <lineage>
        <taxon>unclassified sequences</taxon>
        <taxon>metagenomes</taxon>
        <taxon>ecological metagenomes</taxon>
    </lineage>
</organism>
<name>A0A3B0X6E5_9ZZZZ</name>
<sequence length="150" mass="16922">MYILNQLCNVLFLVRKTGVLFKSILCLLVFSVSFPALCGDDLYLKELEAEVESSSHVADKEVSSSTKKALSAEKNKALLMAENNEKEFKAILKNELPATYNAYKKLNDNDKTQVVNLYLDSGKDVSAATRLLFNLYFKTKREQRVNNATN</sequence>
<keyword evidence="1" id="KW-0812">Transmembrane</keyword>
<protein>
    <submittedName>
        <fullName evidence="2">Uncharacterized protein</fullName>
    </submittedName>
</protein>
<accession>A0A3B0X6E5</accession>
<proteinExistence type="predicted"/>
<feature type="transmembrane region" description="Helical" evidence="1">
    <location>
        <begin position="20"/>
        <end position="38"/>
    </location>
</feature>